<dbReference type="Proteomes" id="UP000580856">
    <property type="component" value="Unassembled WGS sequence"/>
</dbReference>
<protein>
    <submittedName>
        <fullName evidence="1">Uncharacterized protein</fullName>
    </submittedName>
</protein>
<proteinExistence type="predicted"/>
<dbReference type="EMBL" id="JAATJA010000001">
    <property type="protein sequence ID" value="NJB66436.1"/>
    <property type="molecule type" value="Genomic_DNA"/>
</dbReference>
<name>A0A846QCJ6_9BACT</name>
<keyword evidence="2" id="KW-1185">Reference proteome</keyword>
<accession>A0A846QCJ6</accession>
<dbReference type="AlphaFoldDB" id="A0A846QCJ6"/>
<organism evidence="1 2">
    <name type="scientific">Desulfobaculum xiamenense</name>
    <dbReference type="NCBI Taxonomy" id="995050"/>
    <lineage>
        <taxon>Bacteria</taxon>
        <taxon>Pseudomonadati</taxon>
        <taxon>Thermodesulfobacteriota</taxon>
        <taxon>Desulfovibrionia</taxon>
        <taxon>Desulfovibrionales</taxon>
        <taxon>Desulfovibrionaceae</taxon>
        <taxon>Desulfobaculum</taxon>
    </lineage>
</organism>
<gene>
    <name evidence="1" type="ORF">GGQ74_000076</name>
</gene>
<reference evidence="1 2" key="1">
    <citation type="submission" date="2020-03" db="EMBL/GenBank/DDBJ databases">
        <title>Genomic Encyclopedia of Type Strains, Phase IV (KMG-IV): sequencing the most valuable type-strain genomes for metagenomic binning, comparative biology and taxonomic classification.</title>
        <authorList>
            <person name="Goeker M."/>
        </authorList>
    </citation>
    <scope>NUCLEOTIDE SEQUENCE [LARGE SCALE GENOMIC DNA]</scope>
    <source>
        <strain evidence="1 2">DSM 24233</strain>
    </source>
</reference>
<evidence type="ECO:0000313" key="2">
    <source>
        <dbReference type="Proteomes" id="UP000580856"/>
    </source>
</evidence>
<comment type="caution">
    <text evidence="1">The sequence shown here is derived from an EMBL/GenBank/DDBJ whole genome shotgun (WGS) entry which is preliminary data.</text>
</comment>
<evidence type="ECO:0000313" key="1">
    <source>
        <dbReference type="EMBL" id="NJB66436.1"/>
    </source>
</evidence>
<dbReference type="RefSeq" id="WP_167939573.1">
    <property type="nucleotide sequence ID" value="NZ_JAATJA010000001.1"/>
</dbReference>
<sequence length="99" mass="10694">MLLARGDITRRERVLWGVRADEVGPWLEHAQREELFREAVLAFLGVGRAEAAPPPAQPRQDVGTACGGRRVGECALVFGTGLALACSSCGTDYERRGGR</sequence>